<reference evidence="2" key="1">
    <citation type="submission" date="2023-10" db="EMBL/GenBank/DDBJ databases">
        <authorList>
            <person name="Noh H."/>
        </authorList>
    </citation>
    <scope>NUCLEOTIDE SEQUENCE</scope>
    <source>
        <strain evidence="2">DUCC4014</strain>
    </source>
</reference>
<dbReference type="RefSeq" id="XP_062630697.1">
    <property type="nucleotide sequence ID" value="XM_062774713.1"/>
</dbReference>
<dbReference type="EMBL" id="CP086719">
    <property type="protein sequence ID" value="WOO84671.1"/>
    <property type="molecule type" value="Genomic_DNA"/>
</dbReference>
<protein>
    <submittedName>
        <fullName evidence="2">Alkali-sensitive linkage protein 1</fullName>
    </submittedName>
</protein>
<evidence type="ECO:0000313" key="2">
    <source>
        <dbReference type="EMBL" id="WOO84671.1"/>
    </source>
</evidence>
<dbReference type="GO" id="GO:0009277">
    <property type="term" value="C:fungal-type cell wall"/>
    <property type="evidence" value="ECO:0007669"/>
    <property type="project" value="TreeGrafter"/>
</dbReference>
<dbReference type="InterPro" id="IPR024655">
    <property type="entry name" value="Asl1_glyco_hydro_catalytic"/>
</dbReference>
<dbReference type="PANTHER" id="PTHR34154">
    <property type="entry name" value="ALKALI-SENSITIVE LINKAGE PROTEIN 1"/>
    <property type="match status" value="1"/>
</dbReference>
<name>A0AAF1BKI1_9TREE</name>
<dbReference type="PANTHER" id="PTHR34154:SF3">
    <property type="entry name" value="ALKALI-SENSITIVE LINKAGE PROTEIN 1"/>
    <property type="match status" value="1"/>
</dbReference>
<dbReference type="GO" id="GO:0071966">
    <property type="term" value="P:fungal-type cell wall polysaccharide metabolic process"/>
    <property type="evidence" value="ECO:0007669"/>
    <property type="project" value="TreeGrafter"/>
</dbReference>
<dbReference type="SUPFAM" id="SSF51445">
    <property type="entry name" value="(Trans)glycosidases"/>
    <property type="match status" value="1"/>
</dbReference>
<sequence>MGRQGKGGISWPIQEETSDPVAKFFQPGSKLSWHYNWNKNWDVLLPHTTPGLSIDADFVPMIFAPAYLDNEFKLQDGWSLLLGYNEPDHIDPEVAVPTTPANAARAWVELAKLRTDGKKLVSPAVAGNIDWLKEWFSLIPEDTRPDYLAVHVYTTTFDDFRRQVENYHDTFNLPIIVTEFAMTSFDPNVPPPQSMQQVHDFMGQTTAWLDETEWIERFAWFGAVRNAYNLHGVHEFNRLMDADGDLTALGHQYVHGGHG</sequence>
<proteinExistence type="predicted"/>
<keyword evidence="3" id="KW-1185">Reference proteome</keyword>
<feature type="domain" description="Asl1-like glycosyl hydrolase catalytic" evidence="1">
    <location>
        <begin position="11"/>
        <end position="253"/>
    </location>
</feature>
<dbReference type="Proteomes" id="UP000827549">
    <property type="component" value="Chromosome 6"/>
</dbReference>
<gene>
    <name evidence="2" type="primary">asl1_2</name>
    <name evidence="2" type="ORF">LOC62_06G008188</name>
</gene>
<accession>A0AAF1BKI1</accession>
<dbReference type="GeneID" id="87811355"/>
<evidence type="ECO:0000259" key="1">
    <source>
        <dbReference type="Pfam" id="PF11790"/>
    </source>
</evidence>
<dbReference type="AlphaFoldDB" id="A0AAF1BKI1"/>
<dbReference type="InterPro" id="IPR017853">
    <property type="entry name" value="GH"/>
</dbReference>
<dbReference type="Pfam" id="PF11790">
    <property type="entry name" value="Glyco_hydro_cc"/>
    <property type="match status" value="1"/>
</dbReference>
<dbReference type="InterPro" id="IPR053183">
    <property type="entry name" value="ASL1"/>
</dbReference>
<organism evidence="2 3">
    <name type="scientific">Vanrija pseudolonga</name>
    <dbReference type="NCBI Taxonomy" id="143232"/>
    <lineage>
        <taxon>Eukaryota</taxon>
        <taxon>Fungi</taxon>
        <taxon>Dikarya</taxon>
        <taxon>Basidiomycota</taxon>
        <taxon>Agaricomycotina</taxon>
        <taxon>Tremellomycetes</taxon>
        <taxon>Trichosporonales</taxon>
        <taxon>Trichosporonaceae</taxon>
        <taxon>Vanrija</taxon>
    </lineage>
</organism>
<evidence type="ECO:0000313" key="3">
    <source>
        <dbReference type="Proteomes" id="UP000827549"/>
    </source>
</evidence>